<protein>
    <recommendedName>
        <fullName evidence="6">PHD-type domain-containing protein</fullName>
    </recommendedName>
</protein>
<dbReference type="OMA" id="DSCEKGV"/>
<evidence type="ECO:0000256" key="4">
    <source>
        <dbReference type="PROSITE-ProRule" id="PRU00146"/>
    </source>
</evidence>
<comment type="caution">
    <text evidence="7">The sequence shown here is derived from an EMBL/GenBank/DDBJ whole genome shotgun (WGS) entry which is preliminary data.</text>
</comment>
<dbReference type="Pfam" id="PF00628">
    <property type="entry name" value="PHD"/>
    <property type="match status" value="1"/>
</dbReference>
<dbReference type="PROSITE" id="PS50016">
    <property type="entry name" value="ZF_PHD_2"/>
    <property type="match status" value="1"/>
</dbReference>
<keyword evidence="2 4" id="KW-0863">Zinc-finger</keyword>
<dbReference type="InterPro" id="IPR013083">
    <property type="entry name" value="Znf_RING/FYVE/PHD"/>
</dbReference>
<dbReference type="PROSITE" id="PS01359">
    <property type="entry name" value="ZF_PHD_1"/>
    <property type="match status" value="1"/>
</dbReference>
<dbReference type="InterPro" id="IPR019787">
    <property type="entry name" value="Znf_PHD-finger"/>
</dbReference>
<dbReference type="EMBL" id="JAHRHJ020000005">
    <property type="protein sequence ID" value="KAH9315156.1"/>
    <property type="molecule type" value="Genomic_DNA"/>
</dbReference>
<evidence type="ECO:0000256" key="5">
    <source>
        <dbReference type="SAM" id="MobiDB-lite"/>
    </source>
</evidence>
<feature type="region of interest" description="Disordered" evidence="5">
    <location>
        <begin position="828"/>
        <end position="861"/>
    </location>
</feature>
<dbReference type="AlphaFoldDB" id="A0AA38L897"/>
<feature type="compositionally biased region" description="Polar residues" evidence="5">
    <location>
        <begin position="1"/>
        <end position="10"/>
    </location>
</feature>
<dbReference type="Gene3D" id="3.30.40.10">
    <property type="entry name" value="Zinc/RING finger domain, C3HC4 (zinc finger)"/>
    <property type="match status" value="1"/>
</dbReference>
<dbReference type="InterPro" id="IPR043151">
    <property type="entry name" value="BAH_sf"/>
</dbReference>
<feature type="domain" description="PHD-type" evidence="6">
    <location>
        <begin position="528"/>
        <end position="580"/>
    </location>
</feature>
<organism evidence="7 8">
    <name type="scientific">Taxus chinensis</name>
    <name type="common">Chinese yew</name>
    <name type="synonym">Taxus wallichiana var. chinensis</name>
    <dbReference type="NCBI Taxonomy" id="29808"/>
    <lineage>
        <taxon>Eukaryota</taxon>
        <taxon>Viridiplantae</taxon>
        <taxon>Streptophyta</taxon>
        <taxon>Embryophyta</taxon>
        <taxon>Tracheophyta</taxon>
        <taxon>Spermatophyta</taxon>
        <taxon>Pinopsida</taxon>
        <taxon>Pinidae</taxon>
        <taxon>Conifers II</taxon>
        <taxon>Cupressales</taxon>
        <taxon>Taxaceae</taxon>
        <taxon>Taxus</taxon>
    </lineage>
</organism>
<evidence type="ECO:0000259" key="6">
    <source>
        <dbReference type="PROSITE" id="PS50016"/>
    </source>
</evidence>
<proteinExistence type="predicted"/>
<keyword evidence="3" id="KW-0862">Zinc</keyword>
<dbReference type="SUPFAM" id="SSF57903">
    <property type="entry name" value="FYVE/PHD zinc finger"/>
    <property type="match status" value="1"/>
</dbReference>
<gene>
    <name evidence="7" type="ORF">KI387_023783</name>
</gene>
<dbReference type="Proteomes" id="UP000824469">
    <property type="component" value="Unassembled WGS sequence"/>
</dbReference>
<accession>A0AA38L897</accession>
<keyword evidence="1" id="KW-0479">Metal-binding</keyword>
<sequence>MDMDSVFQTETETEDGNVIHPQPEAAVDGIVSQTKASEVAKSCPDKQCLQTEAAIDGIVSQTETPEVAKPFLLPGSSNNSLVLNKEEHVKEDDDEEPLAAKRLKTNGEGDTSLSSVDVSIKQAAEVVLILSNMGQMRAGIPPTEVERELMAKARHQLGYLAGTLLLPKDLVSKEGVQNMIYDLGLNKLKKDYLATPSPRKSVAERASDTMKKIEQARLSTMNTAMVPTSSSKANHGPGNIPINGTSVALTAQLSQAGPGKHSVSIAQTIPMAQPFKAAIPVIAWTPVAQPVSIETRGPVVTTATVVGHPTIAPTSTIIPQAQVSPMLPVAAVAPILQAKDQTETRLTVAGPPVTTMMSTLETHSLPAKIPGQVLKSLAVPGMISEKKSAPLLAETAEAVVRDNSKGSMLSPSKVPALVQNSSKSMETFGKDVDLPVQAPRKVEANHDLNDICATVQFEQQDFKGVSTPAVSLNHQTMQVPPQGLKLSDSLAIRANHTDIARNVQKILQSRPLDFRQWEPPSRAYMNAPITCQVCKINVLDVDTILVCDSCEKGVHMKCLQAYNQRGIPKGDWHCPKCLVANNGRPLPPKYGRVGKSSVVRRTPAIANKISSQASHGKKIENPHPKSPQHTAVSNGLSIAPEIPIHVDLTQTNNRHMLQQTGDTSGDLKAKSEMSLAQSIEKAEEGSNEPIKQDLSQETAEGLTGLLGTLSGKENQPSPKTAIFPVPNQQSVRTPASDFGSHVGSKDSQHKQHSNINLHVVKQPQTLSNSQGADRLRMEQAATAAGNVLQSTTIQRLPAESEGIPFSQFSVEGQTSKDIGDLCQEGEDAQERRLQKSTISDKKSSVDVTDQSRATEEDDASPVEWVGDKSRVSGGKTYYQSCSVNGVIYNLHDYALFRAETPNVPPNIAKLQIFRKFKRDTILQQVARFLVKSNKIFFSNKEPDLGDIFVSVLQDINSGERLNQVTVKFNAWLGVRRQSSDDKCGSLYVSFVFGFSIDYENGDSTKVSDALSGLPKWAEMKGVSIAALKMRNYKGCFWELLPPNSTLKNEALFYDVQNHKRHLEDELSSHPGDELNGYTLYTDWTLALNLIAGLTTQEDNYSLG</sequence>
<feature type="non-terminal residue" evidence="7">
    <location>
        <position position="1"/>
    </location>
</feature>
<evidence type="ECO:0000313" key="8">
    <source>
        <dbReference type="Proteomes" id="UP000824469"/>
    </source>
</evidence>
<feature type="region of interest" description="Disordered" evidence="5">
    <location>
        <begin position="657"/>
        <end position="690"/>
    </location>
</feature>
<dbReference type="PANTHER" id="PTHR47527">
    <property type="entry name" value="RING/FYVE/PHD ZINC FINGER SUPERFAMILY PROTEIN"/>
    <property type="match status" value="1"/>
</dbReference>
<evidence type="ECO:0000313" key="7">
    <source>
        <dbReference type="EMBL" id="KAH9315156.1"/>
    </source>
</evidence>
<feature type="compositionally biased region" description="Basic and acidic residues" evidence="5">
    <location>
        <begin position="828"/>
        <end position="844"/>
    </location>
</feature>
<keyword evidence="8" id="KW-1185">Reference proteome</keyword>
<dbReference type="GO" id="GO:0008270">
    <property type="term" value="F:zinc ion binding"/>
    <property type="evidence" value="ECO:0007669"/>
    <property type="project" value="UniProtKB-KW"/>
</dbReference>
<dbReference type="InterPro" id="IPR019786">
    <property type="entry name" value="Zinc_finger_PHD-type_CS"/>
</dbReference>
<dbReference type="InterPro" id="IPR011011">
    <property type="entry name" value="Znf_FYVE_PHD"/>
</dbReference>
<evidence type="ECO:0000256" key="2">
    <source>
        <dbReference type="ARBA" id="ARBA00022771"/>
    </source>
</evidence>
<dbReference type="SMART" id="SM00249">
    <property type="entry name" value="PHD"/>
    <property type="match status" value="1"/>
</dbReference>
<dbReference type="InterPro" id="IPR001965">
    <property type="entry name" value="Znf_PHD"/>
</dbReference>
<dbReference type="Pfam" id="PF25073">
    <property type="entry name" value="DUF7797"/>
    <property type="match status" value="1"/>
</dbReference>
<dbReference type="CDD" id="cd15489">
    <property type="entry name" value="PHD_SF"/>
    <property type="match status" value="1"/>
</dbReference>
<dbReference type="PANTHER" id="PTHR47527:SF3">
    <property type="entry name" value="RING_FYVE_PHD ZINC FINGER SUPERFAMILY PROTEIN"/>
    <property type="match status" value="1"/>
</dbReference>
<feature type="region of interest" description="Disordered" evidence="5">
    <location>
        <begin position="610"/>
        <end position="632"/>
    </location>
</feature>
<feature type="region of interest" description="Disordered" evidence="5">
    <location>
        <begin position="1"/>
        <end position="24"/>
    </location>
</feature>
<feature type="region of interest" description="Disordered" evidence="5">
    <location>
        <begin position="706"/>
        <end position="752"/>
    </location>
</feature>
<reference evidence="7 8" key="1">
    <citation type="journal article" date="2021" name="Nat. Plants">
        <title>The Taxus genome provides insights into paclitaxel biosynthesis.</title>
        <authorList>
            <person name="Xiong X."/>
            <person name="Gou J."/>
            <person name="Liao Q."/>
            <person name="Li Y."/>
            <person name="Zhou Q."/>
            <person name="Bi G."/>
            <person name="Li C."/>
            <person name="Du R."/>
            <person name="Wang X."/>
            <person name="Sun T."/>
            <person name="Guo L."/>
            <person name="Liang H."/>
            <person name="Lu P."/>
            <person name="Wu Y."/>
            <person name="Zhang Z."/>
            <person name="Ro D.K."/>
            <person name="Shang Y."/>
            <person name="Huang S."/>
            <person name="Yan J."/>
        </authorList>
    </citation>
    <scope>NUCLEOTIDE SEQUENCE [LARGE SCALE GENOMIC DNA]</scope>
    <source>
        <strain evidence="7">Ta-2019</strain>
    </source>
</reference>
<dbReference type="Gene3D" id="2.30.30.490">
    <property type="match status" value="1"/>
</dbReference>
<evidence type="ECO:0000256" key="1">
    <source>
        <dbReference type="ARBA" id="ARBA00022723"/>
    </source>
</evidence>
<dbReference type="InterPro" id="IPR056699">
    <property type="entry name" value="DUF7797"/>
</dbReference>
<evidence type="ECO:0000256" key="3">
    <source>
        <dbReference type="ARBA" id="ARBA00022833"/>
    </source>
</evidence>
<name>A0AA38L897_TAXCH</name>